<protein>
    <submittedName>
        <fullName evidence="2">Uncharacterized protein</fullName>
    </submittedName>
</protein>
<sequence length="112" mass="10888">MQVLLGDGLAFEGAGDGDAEVRPDADADALPEEAEMAETGTGEAGTAPEAVAVPLAEALGDFFGLGLPDALVEASEPDIGLSLPALPLGPLLAPPAAAGSDVAASEEAVPPE</sequence>
<feature type="region of interest" description="Disordered" evidence="1">
    <location>
        <begin position="1"/>
        <end position="49"/>
    </location>
</feature>
<keyword evidence="3" id="KW-1185">Reference proteome</keyword>
<feature type="compositionally biased region" description="Acidic residues" evidence="1">
    <location>
        <begin position="26"/>
        <end position="36"/>
    </location>
</feature>
<feature type="compositionally biased region" description="Low complexity" evidence="1">
    <location>
        <begin position="37"/>
        <end position="49"/>
    </location>
</feature>
<reference evidence="2 3" key="1">
    <citation type="submission" date="2019-04" db="EMBL/GenBank/DDBJ databases">
        <title>Streptomyces oryziradicis sp. nov., a novel actinomycete isolated from rhizosphere soil of rice (Oryza sativa L.).</title>
        <authorList>
            <person name="Li C."/>
        </authorList>
    </citation>
    <scope>NUCLEOTIDE SEQUENCE [LARGE SCALE GENOMIC DNA]</scope>
    <source>
        <strain evidence="2 3">NEAU-C40</strain>
    </source>
</reference>
<dbReference type="RefSeq" id="WP_136722073.1">
    <property type="nucleotide sequence ID" value="NZ_SUMC01000003.1"/>
</dbReference>
<accession>A0A4U0SRM0</accession>
<dbReference type="Proteomes" id="UP000305778">
    <property type="component" value="Unassembled WGS sequence"/>
</dbReference>
<evidence type="ECO:0000313" key="2">
    <source>
        <dbReference type="EMBL" id="TKA12596.1"/>
    </source>
</evidence>
<name>A0A4U0SRM0_9ACTN</name>
<dbReference type="AlphaFoldDB" id="A0A4U0SRM0"/>
<gene>
    <name evidence="2" type="ORF">FCI23_04170</name>
</gene>
<proteinExistence type="predicted"/>
<comment type="caution">
    <text evidence="2">The sequence shown here is derived from an EMBL/GenBank/DDBJ whole genome shotgun (WGS) entry which is preliminary data.</text>
</comment>
<dbReference type="EMBL" id="SUMC01000003">
    <property type="protein sequence ID" value="TKA12596.1"/>
    <property type="molecule type" value="Genomic_DNA"/>
</dbReference>
<evidence type="ECO:0000313" key="3">
    <source>
        <dbReference type="Proteomes" id="UP000305778"/>
    </source>
</evidence>
<organism evidence="2 3">
    <name type="scientific">Actinacidiphila oryziradicis</name>
    <dbReference type="NCBI Taxonomy" id="2571141"/>
    <lineage>
        <taxon>Bacteria</taxon>
        <taxon>Bacillati</taxon>
        <taxon>Actinomycetota</taxon>
        <taxon>Actinomycetes</taxon>
        <taxon>Kitasatosporales</taxon>
        <taxon>Streptomycetaceae</taxon>
        <taxon>Actinacidiphila</taxon>
    </lineage>
</organism>
<evidence type="ECO:0000256" key="1">
    <source>
        <dbReference type="SAM" id="MobiDB-lite"/>
    </source>
</evidence>